<dbReference type="OrthoDB" id="1844152at2759"/>
<proteinExistence type="inferred from homology"/>
<comment type="cofactor">
    <cofactor evidence="1">
        <name>heme</name>
        <dbReference type="ChEBI" id="CHEBI:30413"/>
    </cofactor>
</comment>
<keyword evidence="6" id="KW-0479">Metal-binding</keyword>
<dbReference type="GO" id="GO:0004497">
    <property type="term" value="F:monooxygenase activity"/>
    <property type="evidence" value="ECO:0007669"/>
    <property type="project" value="UniProtKB-KW"/>
</dbReference>
<dbReference type="GO" id="GO:0046872">
    <property type="term" value="F:metal ion binding"/>
    <property type="evidence" value="ECO:0007669"/>
    <property type="project" value="UniProtKB-KW"/>
</dbReference>
<keyword evidence="7" id="KW-1133">Transmembrane helix</keyword>
<dbReference type="eggNOG" id="KOG0158">
    <property type="taxonomic scope" value="Eukaryota"/>
</dbReference>
<dbReference type="PANTHER" id="PTHR46206">
    <property type="entry name" value="CYTOCHROME P450"/>
    <property type="match status" value="1"/>
</dbReference>
<dbReference type="EMBL" id="FP929133">
    <property type="protein sequence ID" value="CBX98159.1"/>
    <property type="molecule type" value="Genomic_DNA"/>
</dbReference>
<keyword evidence="4" id="KW-0349">Heme</keyword>
<dbReference type="STRING" id="985895.E5A3E6"/>
<evidence type="ECO:0000256" key="8">
    <source>
        <dbReference type="ARBA" id="ARBA00023002"/>
    </source>
</evidence>
<dbReference type="Proteomes" id="UP000002668">
    <property type="component" value="Genome"/>
</dbReference>
<evidence type="ECO:0000256" key="7">
    <source>
        <dbReference type="ARBA" id="ARBA00022989"/>
    </source>
</evidence>
<keyword evidence="8" id="KW-0560">Oxidoreductase</keyword>
<sequence length="202" mass="22665">MTVPAGQQILNIINGGSLVNSRFFRSSLCTTFGWFEKRRADGTPLPKTVRTLLGNDFPSILPKTPMANAQIMDKLLSGPGEQPNIAAVIRKCVVRTNAIAFFGEELANEKKFMNAADDFINNTVYITKSARLLPGFLSRPVLKLLEAYFLSQHIMFDVEAVTQQRIDECRIAVDEGSTAPDHVSMRRMAYLFIFFSFNFKAF</sequence>
<evidence type="ECO:0000256" key="2">
    <source>
        <dbReference type="ARBA" id="ARBA00004370"/>
    </source>
</evidence>
<keyword evidence="11" id="KW-0472">Membrane</keyword>
<dbReference type="PANTHER" id="PTHR46206:SF5">
    <property type="entry name" value="P450, PUTATIVE (EUROFUNG)-RELATED"/>
    <property type="match status" value="1"/>
</dbReference>
<evidence type="ECO:0000313" key="13">
    <source>
        <dbReference type="Proteomes" id="UP000002668"/>
    </source>
</evidence>
<evidence type="ECO:0000256" key="10">
    <source>
        <dbReference type="ARBA" id="ARBA00023033"/>
    </source>
</evidence>
<organism evidence="13">
    <name type="scientific">Leptosphaeria maculans (strain JN3 / isolate v23.1.3 / race Av1-4-5-6-7-8)</name>
    <name type="common">Blackleg fungus</name>
    <name type="synonym">Phoma lingam</name>
    <dbReference type="NCBI Taxonomy" id="985895"/>
    <lineage>
        <taxon>Eukaryota</taxon>
        <taxon>Fungi</taxon>
        <taxon>Dikarya</taxon>
        <taxon>Ascomycota</taxon>
        <taxon>Pezizomycotina</taxon>
        <taxon>Dothideomycetes</taxon>
        <taxon>Pleosporomycetidae</taxon>
        <taxon>Pleosporales</taxon>
        <taxon>Pleosporineae</taxon>
        <taxon>Leptosphaeriaceae</taxon>
        <taxon>Plenodomus</taxon>
        <taxon>Plenodomus lingam/Leptosphaeria maculans species complex</taxon>
    </lineage>
</organism>
<keyword evidence="10" id="KW-0503">Monooxygenase</keyword>
<protein>
    <submittedName>
        <fullName evidence="12">Predicted protein</fullName>
    </submittedName>
</protein>
<dbReference type="InParanoid" id="E5A3E6"/>
<keyword evidence="9" id="KW-0408">Iron</keyword>
<gene>
    <name evidence="12" type="ORF">LEMA_P095680.1</name>
</gene>
<comment type="subcellular location">
    <subcellularLocation>
        <location evidence="2">Membrane</location>
    </subcellularLocation>
</comment>
<dbReference type="AlphaFoldDB" id="E5A3E6"/>
<evidence type="ECO:0000256" key="6">
    <source>
        <dbReference type="ARBA" id="ARBA00022723"/>
    </source>
</evidence>
<evidence type="ECO:0000256" key="11">
    <source>
        <dbReference type="ARBA" id="ARBA00023136"/>
    </source>
</evidence>
<evidence type="ECO:0000256" key="5">
    <source>
        <dbReference type="ARBA" id="ARBA00022692"/>
    </source>
</evidence>
<keyword evidence="13" id="KW-1185">Reference proteome</keyword>
<comment type="similarity">
    <text evidence="3">Belongs to the cytochrome P450 family.</text>
</comment>
<name>E5A3E6_LEPMJ</name>
<keyword evidence="5" id="KW-0812">Transmembrane</keyword>
<dbReference type="HOGENOM" id="CLU_1354837_0_0_1"/>
<reference evidence="13" key="1">
    <citation type="journal article" date="2011" name="Nat. Commun.">
        <title>Effector diversification within compartments of the Leptosphaeria maculans genome affected by Repeat-Induced Point mutations.</title>
        <authorList>
            <person name="Rouxel T."/>
            <person name="Grandaubert J."/>
            <person name="Hane J.K."/>
            <person name="Hoede C."/>
            <person name="van de Wouw A.P."/>
            <person name="Couloux A."/>
            <person name="Dominguez V."/>
            <person name="Anthouard V."/>
            <person name="Bally P."/>
            <person name="Bourras S."/>
            <person name="Cozijnsen A.J."/>
            <person name="Ciuffetti L.M."/>
            <person name="Degrave A."/>
            <person name="Dilmaghani A."/>
            <person name="Duret L."/>
            <person name="Fudal I."/>
            <person name="Goodwin S.B."/>
            <person name="Gout L."/>
            <person name="Glaser N."/>
            <person name="Linglin J."/>
            <person name="Kema G.H.J."/>
            <person name="Lapalu N."/>
            <person name="Lawrence C.B."/>
            <person name="May K."/>
            <person name="Meyer M."/>
            <person name="Ollivier B."/>
            <person name="Poulain J."/>
            <person name="Schoch C.L."/>
            <person name="Simon A."/>
            <person name="Spatafora J.W."/>
            <person name="Stachowiak A."/>
            <person name="Turgeon B.G."/>
            <person name="Tyler B.M."/>
            <person name="Vincent D."/>
            <person name="Weissenbach J."/>
            <person name="Amselem J."/>
            <person name="Quesneville H."/>
            <person name="Oliver R.P."/>
            <person name="Wincker P."/>
            <person name="Balesdent M.-H."/>
            <person name="Howlett B.J."/>
        </authorList>
    </citation>
    <scope>NUCLEOTIDE SEQUENCE [LARGE SCALE GENOMIC DNA]</scope>
    <source>
        <strain evidence="13">JN3 / isolate v23.1.3 / race Av1-4-5-6-7-8</strain>
    </source>
</reference>
<dbReference type="GO" id="GO:0016020">
    <property type="term" value="C:membrane"/>
    <property type="evidence" value="ECO:0007669"/>
    <property type="project" value="UniProtKB-SubCell"/>
</dbReference>
<evidence type="ECO:0000256" key="4">
    <source>
        <dbReference type="ARBA" id="ARBA00022617"/>
    </source>
</evidence>
<dbReference type="VEuPathDB" id="FungiDB:LEMA_P095680.1"/>
<evidence type="ECO:0000313" key="12">
    <source>
        <dbReference type="EMBL" id="CBX98159.1"/>
    </source>
</evidence>
<evidence type="ECO:0000256" key="1">
    <source>
        <dbReference type="ARBA" id="ARBA00001971"/>
    </source>
</evidence>
<evidence type="ECO:0000256" key="3">
    <source>
        <dbReference type="ARBA" id="ARBA00010617"/>
    </source>
</evidence>
<accession>E5A3E6</accession>
<evidence type="ECO:0000256" key="9">
    <source>
        <dbReference type="ARBA" id="ARBA00023004"/>
    </source>
</evidence>